<reference evidence="2" key="1">
    <citation type="submission" date="2022-01" db="EMBL/GenBank/DDBJ databases">
        <title>Genome-Based Taxonomic Classification of the Phylum Actinobacteria.</title>
        <authorList>
            <person name="Gao Y."/>
        </authorList>
    </citation>
    <scope>NUCLEOTIDE SEQUENCE</scope>
    <source>
        <strain evidence="2">KLBMP 8922</strain>
    </source>
</reference>
<keyword evidence="3" id="KW-1185">Reference proteome</keyword>
<keyword evidence="1" id="KW-0472">Membrane</keyword>
<evidence type="ECO:0000313" key="3">
    <source>
        <dbReference type="Proteomes" id="UP001165378"/>
    </source>
</evidence>
<keyword evidence="1" id="KW-0812">Transmembrane</keyword>
<comment type="caution">
    <text evidence="2">The sequence shown here is derived from an EMBL/GenBank/DDBJ whole genome shotgun (WGS) entry which is preliminary data.</text>
</comment>
<organism evidence="2 3">
    <name type="scientific">Yinghuangia soli</name>
    <dbReference type="NCBI Taxonomy" id="2908204"/>
    <lineage>
        <taxon>Bacteria</taxon>
        <taxon>Bacillati</taxon>
        <taxon>Actinomycetota</taxon>
        <taxon>Actinomycetes</taxon>
        <taxon>Kitasatosporales</taxon>
        <taxon>Streptomycetaceae</taxon>
        <taxon>Yinghuangia</taxon>
    </lineage>
</organism>
<sequence>MDGICNGCGGSGQGVGDLSCGGCGGGGRMQQMQPCPSCGGSGGFADHGGYAQQQYYGPPQAPMSRGQRIRSKVTSLLVFAVLAGYVYYTTR</sequence>
<accession>A0AA41PUU1</accession>
<dbReference type="Proteomes" id="UP001165378">
    <property type="component" value="Unassembled WGS sequence"/>
</dbReference>
<gene>
    <name evidence="2" type="ORF">LZ495_00590</name>
</gene>
<protein>
    <submittedName>
        <fullName evidence="2">Uncharacterized protein</fullName>
    </submittedName>
</protein>
<dbReference type="AlphaFoldDB" id="A0AA41PUU1"/>
<evidence type="ECO:0000256" key="1">
    <source>
        <dbReference type="SAM" id="Phobius"/>
    </source>
</evidence>
<name>A0AA41PUU1_9ACTN</name>
<keyword evidence="1" id="KW-1133">Transmembrane helix</keyword>
<evidence type="ECO:0000313" key="2">
    <source>
        <dbReference type="EMBL" id="MCF2525725.1"/>
    </source>
</evidence>
<dbReference type="RefSeq" id="WP_235049754.1">
    <property type="nucleotide sequence ID" value="NZ_JAKFHA010000001.1"/>
</dbReference>
<proteinExistence type="predicted"/>
<dbReference type="EMBL" id="JAKFHA010000001">
    <property type="protein sequence ID" value="MCF2525725.1"/>
    <property type="molecule type" value="Genomic_DNA"/>
</dbReference>
<feature type="transmembrane region" description="Helical" evidence="1">
    <location>
        <begin position="73"/>
        <end position="90"/>
    </location>
</feature>